<name>A0A3Q9BKU3_9LACT</name>
<protein>
    <submittedName>
        <fullName evidence="7">Manganese transporter</fullName>
    </submittedName>
</protein>
<dbReference type="OrthoDB" id="9793396at2"/>
<comment type="subcellular location">
    <subcellularLocation>
        <location evidence="1">Cell envelope</location>
    </subcellularLocation>
</comment>
<keyword evidence="8" id="KW-1185">Reference proteome</keyword>
<keyword evidence="3" id="KW-0479">Metal-binding</keyword>
<evidence type="ECO:0000313" key="8">
    <source>
        <dbReference type="Proteomes" id="UP000273326"/>
    </source>
</evidence>
<evidence type="ECO:0000256" key="3">
    <source>
        <dbReference type="ARBA" id="ARBA00022723"/>
    </source>
</evidence>
<evidence type="ECO:0000313" key="7">
    <source>
        <dbReference type="EMBL" id="AZP04223.1"/>
    </source>
</evidence>
<dbReference type="PANTHER" id="PTHR42953:SF1">
    <property type="entry name" value="METAL-BINDING PROTEIN HI_0362-RELATED"/>
    <property type="match status" value="1"/>
</dbReference>
<feature type="chain" id="PRO_5018602475" evidence="6">
    <location>
        <begin position="22"/>
        <end position="308"/>
    </location>
</feature>
<evidence type="ECO:0000256" key="5">
    <source>
        <dbReference type="RuleBase" id="RU003512"/>
    </source>
</evidence>
<comment type="similarity">
    <text evidence="5">Belongs to the bacterial solute-binding protein 9 family.</text>
</comment>
<dbReference type="EMBL" id="CP034465">
    <property type="protein sequence ID" value="AZP04223.1"/>
    <property type="molecule type" value="Genomic_DNA"/>
</dbReference>
<dbReference type="InterPro" id="IPR006129">
    <property type="entry name" value="AdhesinB"/>
</dbReference>
<dbReference type="Proteomes" id="UP000273326">
    <property type="component" value="Chromosome"/>
</dbReference>
<dbReference type="SUPFAM" id="SSF53807">
    <property type="entry name" value="Helical backbone' metal receptor"/>
    <property type="match status" value="1"/>
</dbReference>
<sequence length="308" mass="33803">MKKIIGLLLSLAFLLAGCGNGATESTQEDGKLQVVATTTMLTDLLKEIGGDKLQVEGLMGPGIDPHGYQASSSDVTTLMNADIVAYNGLHLEGKMGDVFENLVKQDKTLFVLEEAIPESTLLESEENGGAVDPHIWFSVNNWKLAADYITTELSKVDVENAELYQENNERYQKELDELIVYIEGRIEELPVEQRYLVTAHDAFSYFGNSFDFEVVGLQGVNTQTEAGTGDVSSLAGFIAEKKIKAIFIESSVPTKTIESLQEAVRSKGWEVEIGGELFSDALGDESQDAETYVKMYHQNIDTIVDALK</sequence>
<dbReference type="InterPro" id="IPR050492">
    <property type="entry name" value="Bact_metal-bind_prot9"/>
</dbReference>
<keyword evidence="4 6" id="KW-0732">Signal</keyword>
<evidence type="ECO:0000256" key="4">
    <source>
        <dbReference type="ARBA" id="ARBA00022729"/>
    </source>
</evidence>
<dbReference type="PROSITE" id="PS51257">
    <property type="entry name" value="PROKAR_LIPOPROTEIN"/>
    <property type="match status" value="1"/>
</dbReference>
<evidence type="ECO:0000256" key="2">
    <source>
        <dbReference type="ARBA" id="ARBA00022448"/>
    </source>
</evidence>
<dbReference type="GO" id="GO:0030313">
    <property type="term" value="C:cell envelope"/>
    <property type="evidence" value="ECO:0007669"/>
    <property type="project" value="UniProtKB-SubCell"/>
</dbReference>
<keyword evidence="2 5" id="KW-0813">Transport</keyword>
<gene>
    <name evidence="7" type="ORF">EJN90_05825</name>
</gene>
<dbReference type="InterPro" id="IPR006127">
    <property type="entry name" value="ZnuA-like"/>
</dbReference>
<dbReference type="PRINTS" id="PR00690">
    <property type="entry name" value="ADHESNFAMILY"/>
</dbReference>
<dbReference type="GO" id="GO:0030001">
    <property type="term" value="P:metal ion transport"/>
    <property type="evidence" value="ECO:0007669"/>
    <property type="project" value="InterPro"/>
</dbReference>
<evidence type="ECO:0000256" key="1">
    <source>
        <dbReference type="ARBA" id="ARBA00004196"/>
    </source>
</evidence>
<dbReference type="KEGG" id="jeh:EJN90_05825"/>
<dbReference type="GO" id="GO:0007155">
    <property type="term" value="P:cell adhesion"/>
    <property type="evidence" value="ECO:0007669"/>
    <property type="project" value="InterPro"/>
</dbReference>
<reference evidence="8" key="1">
    <citation type="submission" date="2018-12" db="EMBL/GenBank/DDBJ databases">
        <title>Complete genome sequencing of Jeotgalibaca sp. H21T32.</title>
        <authorList>
            <person name="Bae J.-W."/>
            <person name="Lee S.-Y."/>
        </authorList>
    </citation>
    <scope>NUCLEOTIDE SEQUENCE [LARGE SCALE GENOMIC DNA]</scope>
    <source>
        <strain evidence="8">H21T32</strain>
    </source>
</reference>
<dbReference type="RefSeq" id="WP_126109431.1">
    <property type="nucleotide sequence ID" value="NZ_CP034465.1"/>
</dbReference>
<dbReference type="InterPro" id="IPR006128">
    <property type="entry name" value="Lipoprotein_PsaA-like"/>
</dbReference>
<feature type="signal peptide" evidence="6">
    <location>
        <begin position="1"/>
        <end position="21"/>
    </location>
</feature>
<accession>A0A3Q9BKU3</accession>
<organism evidence="7 8">
    <name type="scientific">Jeotgalibaca ciconiae</name>
    <dbReference type="NCBI Taxonomy" id="2496265"/>
    <lineage>
        <taxon>Bacteria</taxon>
        <taxon>Bacillati</taxon>
        <taxon>Bacillota</taxon>
        <taxon>Bacilli</taxon>
        <taxon>Lactobacillales</taxon>
        <taxon>Carnobacteriaceae</taxon>
        <taxon>Jeotgalibaca</taxon>
    </lineage>
</organism>
<proteinExistence type="inferred from homology"/>
<dbReference type="Gene3D" id="3.40.50.1980">
    <property type="entry name" value="Nitrogenase molybdenum iron protein domain"/>
    <property type="match status" value="2"/>
</dbReference>
<dbReference type="Pfam" id="PF01297">
    <property type="entry name" value="ZnuA"/>
    <property type="match status" value="1"/>
</dbReference>
<dbReference type="GO" id="GO:0046872">
    <property type="term" value="F:metal ion binding"/>
    <property type="evidence" value="ECO:0007669"/>
    <property type="project" value="UniProtKB-KW"/>
</dbReference>
<evidence type="ECO:0000256" key="6">
    <source>
        <dbReference type="SAM" id="SignalP"/>
    </source>
</evidence>
<dbReference type="PANTHER" id="PTHR42953">
    <property type="entry name" value="HIGH-AFFINITY ZINC UPTAKE SYSTEM PROTEIN ZNUA-RELATED"/>
    <property type="match status" value="1"/>
</dbReference>
<dbReference type="PRINTS" id="PR00691">
    <property type="entry name" value="ADHESINB"/>
</dbReference>
<dbReference type="AlphaFoldDB" id="A0A3Q9BKU3"/>